<dbReference type="OrthoDB" id="7718116at2759"/>
<dbReference type="InterPro" id="IPR032675">
    <property type="entry name" value="LRR_dom_sf"/>
</dbReference>
<keyword evidence="2" id="KW-0812">Transmembrane</keyword>
<keyword evidence="2" id="KW-0472">Membrane</keyword>
<feature type="coiled-coil region" evidence="1">
    <location>
        <begin position="350"/>
        <end position="384"/>
    </location>
</feature>
<name>A0A9N9WZR9_9DIPT</name>
<gene>
    <name evidence="3" type="ORF">CHIRRI_LOCUS15005</name>
</gene>
<evidence type="ECO:0000313" key="4">
    <source>
        <dbReference type="Proteomes" id="UP001153620"/>
    </source>
</evidence>
<feature type="coiled-coil region" evidence="1">
    <location>
        <begin position="227"/>
        <end position="300"/>
    </location>
</feature>
<protein>
    <submittedName>
        <fullName evidence="3">Uncharacterized protein</fullName>
    </submittedName>
</protein>
<dbReference type="SUPFAM" id="SSF52058">
    <property type="entry name" value="L domain-like"/>
    <property type="match status" value="1"/>
</dbReference>
<evidence type="ECO:0000313" key="3">
    <source>
        <dbReference type="EMBL" id="CAG9812200.1"/>
    </source>
</evidence>
<evidence type="ECO:0000256" key="1">
    <source>
        <dbReference type="SAM" id="Coils"/>
    </source>
</evidence>
<dbReference type="Proteomes" id="UP001153620">
    <property type="component" value="Chromosome 4"/>
</dbReference>
<keyword evidence="2" id="KW-1133">Transmembrane helix</keyword>
<feature type="transmembrane region" description="Helical" evidence="2">
    <location>
        <begin position="388"/>
        <end position="412"/>
    </location>
</feature>
<keyword evidence="4" id="KW-1185">Reference proteome</keyword>
<reference evidence="3" key="1">
    <citation type="submission" date="2022-01" db="EMBL/GenBank/DDBJ databases">
        <authorList>
            <person name="King R."/>
        </authorList>
    </citation>
    <scope>NUCLEOTIDE SEQUENCE</scope>
</reference>
<accession>A0A9N9WZR9</accession>
<keyword evidence="1" id="KW-0175">Coiled coil</keyword>
<feature type="transmembrane region" description="Helical" evidence="2">
    <location>
        <begin position="12"/>
        <end position="34"/>
    </location>
</feature>
<proteinExistence type="predicted"/>
<dbReference type="AlphaFoldDB" id="A0A9N9WZR9"/>
<sequence>MQYDKKMHNYKIVTLSVLLIITFSIQITSTQLVLNCLSKIEEFSLINSQNSCNVQNILNIYEPNTEIQDVDGQADSYTALLIIDKRTEFLPSNLGKKFINLIALKVLEGRLKEVRQNELKSLTNLQYINFDQNDIEFLDNNVFDFNLKLKVIWLGGNKISYIGNSIFDNLIQLNNVDFRNNTCVSTSQMNLKKFNFAALNLIKENCSNVQAEANYLFCKSLFVNTENLNLLQKLEDLKAKSAEIDRNLNASQQEYKKYKKDVDSNELQRSTDLKTLAKNENQLKQNISILKIQINLLNRRNDNLTGPTTSLRKNYTDYENQFTKLNANSSKVAAKYLETREEHIKYAQNVDNIKQQLSSATKENENLKTKLERLNSSQNESSNDDSNWWTKLILLTSTALIVAISTTIDVFISFKN</sequence>
<organism evidence="3 4">
    <name type="scientific">Chironomus riparius</name>
    <dbReference type="NCBI Taxonomy" id="315576"/>
    <lineage>
        <taxon>Eukaryota</taxon>
        <taxon>Metazoa</taxon>
        <taxon>Ecdysozoa</taxon>
        <taxon>Arthropoda</taxon>
        <taxon>Hexapoda</taxon>
        <taxon>Insecta</taxon>
        <taxon>Pterygota</taxon>
        <taxon>Neoptera</taxon>
        <taxon>Endopterygota</taxon>
        <taxon>Diptera</taxon>
        <taxon>Nematocera</taxon>
        <taxon>Chironomoidea</taxon>
        <taxon>Chironomidae</taxon>
        <taxon>Chironominae</taxon>
        <taxon>Chironomus</taxon>
    </lineage>
</organism>
<evidence type="ECO:0000256" key="2">
    <source>
        <dbReference type="SAM" id="Phobius"/>
    </source>
</evidence>
<dbReference type="EMBL" id="OU895880">
    <property type="protein sequence ID" value="CAG9812200.1"/>
    <property type="molecule type" value="Genomic_DNA"/>
</dbReference>
<dbReference type="Gene3D" id="3.80.10.10">
    <property type="entry name" value="Ribonuclease Inhibitor"/>
    <property type="match status" value="1"/>
</dbReference>
<reference evidence="3" key="2">
    <citation type="submission" date="2022-10" db="EMBL/GenBank/DDBJ databases">
        <authorList>
            <consortium name="ENA_rothamsted_submissions"/>
            <consortium name="culmorum"/>
            <person name="King R."/>
        </authorList>
    </citation>
    <scope>NUCLEOTIDE SEQUENCE</scope>
</reference>